<evidence type="ECO:0000256" key="5">
    <source>
        <dbReference type="ARBA" id="ARBA00022984"/>
    </source>
</evidence>
<feature type="active site" evidence="7">
    <location>
        <position position="341"/>
    </location>
</feature>
<accession>A0AAU6SC76</accession>
<dbReference type="GO" id="GO:0009252">
    <property type="term" value="P:peptidoglycan biosynthetic process"/>
    <property type="evidence" value="ECO:0007669"/>
    <property type="project" value="UniProtKB-KW"/>
</dbReference>
<sequence>MTPDDTPVPTRRARRAQTGAVPTPASAGAPEGGILTVATGQTVHTPPPLAAGASGGASGRVGPLVHPGSTTAPGDVPTVAPTIATVPLGDSPTAIAPTIPLFDSDAQTGPVIPGLVPEPSVPVATWDPAGHDALADVPVAEDSRPAAGGGRTALAWVDETAVGLGAAPGDLTAAATPYVTVDADLLSDAPRRSPLRAGVVVPTLAIAAVLGAYAGTTLLWPLHAVAPTVTAMEVQPVAAPAAAPVWPAQGSAAEAVGGISGTLATTADPDSIASITKLVTALVVLEEMPLALGEQGPEYRFTSADRSRYWQYLSNGESALNVPAGGSLTEYQMLEGMLVGSANNYADRLAQSIWPSDAVFASAASSWLSTHGVPGVTVYEPTGMDPRNTASPEALVVLAQKALANPVIAEIVAKQSVDLPGAGLVENTNGLLADPGVVGLKTGTLDSWNLLSAKDVTIGDTTVRLYASVLGQPDDESRLTASRALYAQLETELQLKPSVTANTVAGQVETLWGDEVDIVTSGDASVVLWNGGSGTVATTYHLGESRDAGDAVGSLSVTGPLNDTTVDLQLAADITDPSPWWRLTHPLDLFGLNG</sequence>
<name>A0AAU6SC76_9MICO</name>
<reference evidence="12" key="1">
    <citation type="submission" date="2024-04" db="EMBL/GenBank/DDBJ databases">
        <authorList>
            <person name="Roder T."/>
            <person name="Oberhansli S."/>
            <person name="Kreuzer M."/>
        </authorList>
    </citation>
    <scope>NUCLEOTIDE SEQUENCE</scope>
    <source>
        <strain evidence="12">LWS13-1.2</strain>
    </source>
</reference>
<gene>
    <name evidence="12" type="ORF">MRBLWS13_002207</name>
</gene>
<dbReference type="InterPro" id="IPR018044">
    <property type="entry name" value="Peptidase_S11"/>
</dbReference>
<dbReference type="GO" id="GO:0008360">
    <property type="term" value="P:regulation of cell shape"/>
    <property type="evidence" value="ECO:0007669"/>
    <property type="project" value="UniProtKB-KW"/>
</dbReference>
<evidence type="ECO:0000256" key="2">
    <source>
        <dbReference type="ARBA" id="ARBA00022729"/>
    </source>
</evidence>
<proteinExistence type="inferred from homology"/>
<keyword evidence="4" id="KW-0133">Cell shape</keyword>
<evidence type="ECO:0000256" key="3">
    <source>
        <dbReference type="ARBA" id="ARBA00022801"/>
    </source>
</evidence>
<keyword evidence="12" id="KW-0121">Carboxypeptidase</keyword>
<evidence type="ECO:0000256" key="6">
    <source>
        <dbReference type="ARBA" id="ARBA00023316"/>
    </source>
</evidence>
<evidence type="ECO:0000256" key="1">
    <source>
        <dbReference type="ARBA" id="ARBA00007164"/>
    </source>
</evidence>
<keyword evidence="6" id="KW-0961">Cell wall biogenesis/degradation</keyword>
<feature type="binding site" evidence="8">
    <location>
        <position position="441"/>
    </location>
    <ligand>
        <name>substrate</name>
    </ligand>
</feature>
<keyword evidence="5" id="KW-0573">Peptidoglycan synthesis</keyword>
<protein>
    <submittedName>
        <fullName evidence="12">D-alanyl-D-alanine carboxypeptidase</fullName>
    </submittedName>
</protein>
<dbReference type="InterPro" id="IPR001967">
    <property type="entry name" value="Peptidase_S11_N"/>
</dbReference>
<feature type="active site" description="Proton acceptor" evidence="7">
    <location>
        <position position="277"/>
    </location>
</feature>
<dbReference type="InterPro" id="IPR012338">
    <property type="entry name" value="Beta-lactam/transpept-like"/>
</dbReference>
<dbReference type="AlphaFoldDB" id="A0AAU6SC76"/>
<evidence type="ECO:0000256" key="7">
    <source>
        <dbReference type="PIRSR" id="PIRSR618044-1"/>
    </source>
</evidence>
<evidence type="ECO:0000313" key="12">
    <source>
        <dbReference type="EMBL" id="WZO34546.1"/>
    </source>
</evidence>
<keyword evidence="2" id="KW-0732">Signal</keyword>
<feature type="active site" description="Acyl-ester intermediate" evidence="7">
    <location>
        <position position="274"/>
    </location>
</feature>
<dbReference type="GO" id="GO:0006508">
    <property type="term" value="P:proteolysis"/>
    <property type="evidence" value="ECO:0007669"/>
    <property type="project" value="InterPro"/>
</dbReference>
<keyword evidence="12" id="KW-0645">Protease</keyword>
<dbReference type="Gene3D" id="3.40.710.10">
    <property type="entry name" value="DD-peptidase/beta-lactamase superfamily"/>
    <property type="match status" value="1"/>
</dbReference>
<feature type="domain" description="Peptidase S11 D-alanyl-D-alanine carboxypeptidase A N-terminal" evidence="11">
    <location>
        <begin position="270"/>
        <end position="446"/>
    </location>
</feature>
<dbReference type="SUPFAM" id="SSF56601">
    <property type="entry name" value="beta-lactamase/transpeptidase-like"/>
    <property type="match status" value="1"/>
</dbReference>
<dbReference type="Pfam" id="PF00768">
    <property type="entry name" value="Peptidase_S11"/>
    <property type="match status" value="1"/>
</dbReference>
<comment type="similarity">
    <text evidence="1 9">Belongs to the peptidase S11 family.</text>
</comment>
<evidence type="ECO:0000256" key="4">
    <source>
        <dbReference type="ARBA" id="ARBA00022960"/>
    </source>
</evidence>
<dbReference type="PRINTS" id="PR00725">
    <property type="entry name" value="DADACBPTASE1"/>
</dbReference>
<dbReference type="EMBL" id="CP151632">
    <property type="protein sequence ID" value="WZO34546.1"/>
    <property type="molecule type" value="Genomic_DNA"/>
</dbReference>
<evidence type="ECO:0000256" key="10">
    <source>
        <dbReference type="SAM" id="MobiDB-lite"/>
    </source>
</evidence>
<dbReference type="GO" id="GO:0071555">
    <property type="term" value="P:cell wall organization"/>
    <property type="evidence" value="ECO:0007669"/>
    <property type="project" value="UniProtKB-KW"/>
</dbReference>
<evidence type="ECO:0000256" key="8">
    <source>
        <dbReference type="PIRSR" id="PIRSR618044-2"/>
    </source>
</evidence>
<evidence type="ECO:0000256" key="9">
    <source>
        <dbReference type="RuleBase" id="RU004016"/>
    </source>
</evidence>
<organism evidence="12">
    <name type="scientific">Microbacterium sp. LWS13-1.2</name>
    <dbReference type="NCBI Taxonomy" id="3135264"/>
    <lineage>
        <taxon>Bacteria</taxon>
        <taxon>Bacillati</taxon>
        <taxon>Actinomycetota</taxon>
        <taxon>Actinomycetes</taxon>
        <taxon>Micrococcales</taxon>
        <taxon>Microbacteriaceae</taxon>
        <taxon>Microbacterium</taxon>
    </lineage>
</organism>
<evidence type="ECO:0000259" key="11">
    <source>
        <dbReference type="Pfam" id="PF00768"/>
    </source>
</evidence>
<feature type="region of interest" description="Disordered" evidence="10">
    <location>
        <begin position="1"/>
        <end position="33"/>
    </location>
</feature>
<keyword evidence="3" id="KW-0378">Hydrolase</keyword>
<dbReference type="GO" id="GO:0009002">
    <property type="term" value="F:serine-type D-Ala-D-Ala carboxypeptidase activity"/>
    <property type="evidence" value="ECO:0007669"/>
    <property type="project" value="InterPro"/>
</dbReference>